<keyword evidence="2" id="KW-1003">Cell membrane</keyword>
<evidence type="ECO:0000256" key="5">
    <source>
        <dbReference type="ARBA" id="ARBA00023136"/>
    </source>
</evidence>
<dbReference type="PANTHER" id="PTHR30086:SF20">
    <property type="entry name" value="ARGININE EXPORTER PROTEIN ARGO-RELATED"/>
    <property type="match status" value="1"/>
</dbReference>
<evidence type="ECO:0000313" key="8">
    <source>
        <dbReference type="Proteomes" id="UP001157186"/>
    </source>
</evidence>
<dbReference type="Pfam" id="PF01810">
    <property type="entry name" value="LysE"/>
    <property type="match status" value="1"/>
</dbReference>
<feature type="transmembrane region" description="Helical" evidence="6">
    <location>
        <begin position="62"/>
        <end position="88"/>
    </location>
</feature>
<evidence type="ECO:0000256" key="2">
    <source>
        <dbReference type="ARBA" id="ARBA00022475"/>
    </source>
</evidence>
<comment type="subcellular location">
    <subcellularLocation>
        <location evidence="1">Cell membrane</location>
        <topology evidence="1">Multi-pass membrane protein</topology>
    </subcellularLocation>
</comment>
<proteinExistence type="predicted"/>
<accession>A0ABQ6GUU8</accession>
<feature type="transmembrane region" description="Helical" evidence="6">
    <location>
        <begin position="146"/>
        <end position="170"/>
    </location>
</feature>
<keyword evidence="4 6" id="KW-1133">Transmembrane helix</keyword>
<feature type="transmembrane region" description="Helical" evidence="6">
    <location>
        <begin position="6"/>
        <end position="25"/>
    </location>
</feature>
<dbReference type="PANTHER" id="PTHR30086">
    <property type="entry name" value="ARGININE EXPORTER PROTEIN ARGO"/>
    <property type="match status" value="1"/>
</dbReference>
<comment type="caution">
    <text evidence="7">The sequence shown here is derived from an EMBL/GenBank/DDBJ whole genome shotgun (WGS) entry which is preliminary data.</text>
</comment>
<dbReference type="Proteomes" id="UP001157186">
    <property type="component" value="Unassembled WGS sequence"/>
</dbReference>
<keyword evidence="5 6" id="KW-0472">Membrane</keyword>
<evidence type="ECO:0000313" key="7">
    <source>
        <dbReference type="EMBL" id="GLX78440.1"/>
    </source>
</evidence>
<evidence type="ECO:0000256" key="1">
    <source>
        <dbReference type="ARBA" id="ARBA00004651"/>
    </source>
</evidence>
<gene>
    <name evidence="7" type="ORF">tinsulaeT_17800</name>
</gene>
<reference evidence="7 8" key="1">
    <citation type="submission" date="2023-03" db="EMBL/GenBank/DDBJ databases">
        <title>Draft genome sequence of Thalassotalea insulae KCTC 62186T.</title>
        <authorList>
            <person name="Sawabe T."/>
        </authorList>
    </citation>
    <scope>NUCLEOTIDE SEQUENCE [LARGE SCALE GENOMIC DNA]</scope>
    <source>
        <strain evidence="7 8">KCTC 62186</strain>
    </source>
</reference>
<organism evidence="7 8">
    <name type="scientific">Thalassotalea insulae</name>
    <dbReference type="NCBI Taxonomy" id="2056778"/>
    <lineage>
        <taxon>Bacteria</taxon>
        <taxon>Pseudomonadati</taxon>
        <taxon>Pseudomonadota</taxon>
        <taxon>Gammaproteobacteria</taxon>
        <taxon>Alteromonadales</taxon>
        <taxon>Colwelliaceae</taxon>
        <taxon>Thalassotalea</taxon>
    </lineage>
</organism>
<dbReference type="RefSeq" id="WP_284244322.1">
    <property type="nucleotide sequence ID" value="NZ_BSST01000001.1"/>
</dbReference>
<dbReference type="EMBL" id="BSST01000001">
    <property type="protein sequence ID" value="GLX78440.1"/>
    <property type="molecule type" value="Genomic_DNA"/>
</dbReference>
<feature type="transmembrane region" description="Helical" evidence="6">
    <location>
        <begin position="109"/>
        <end position="126"/>
    </location>
</feature>
<evidence type="ECO:0000256" key="6">
    <source>
        <dbReference type="SAM" id="Phobius"/>
    </source>
</evidence>
<name>A0ABQ6GUU8_9GAMM</name>
<sequence>MFSPLLQGLMLGASMIIPIGAQNSHLLNHGIKRNHHILAATICLCCDVLLITFGIFGGAQLIASSALLMMLISWGGVLFLFSYAALSFRNVWQNKYQAEQFHTKTSNRVGVISTTLAVTLLNPHVYLDTVVILGGVGGQFIGHEKVAFAIGTILASIIWFYSITGTAAKLAPWLNRPQTKRAIDALVGIIMAAIAYSLLTNL</sequence>
<keyword evidence="8" id="KW-1185">Reference proteome</keyword>
<protein>
    <submittedName>
        <fullName evidence="7">Amino acid transporter</fullName>
    </submittedName>
</protein>
<evidence type="ECO:0000256" key="4">
    <source>
        <dbReference type="ARBA" id="ARBA00022989"/>
    </source>
</evidence>
<feature type="transmembrane region" description="Helical" evidence="6">
    <location>
        <begin position="37"/>
        <end position="56"/>
    </location>
</feature>
<feature type="transmembrane region" description="Helical" evidence="6">
    <location>
        <begin position="182"/>
        <end position="199"/>
    </location>
</feature>
<evidence type="ECO:0000256" key="3">
    <source>
        <dbReference type="ARBA" id="ARBA00022692"/>
    </source>
</evidence>
<keyword evidence="3 6" id="KW-0812">Transmembrane</keyword>
<dbReference type="InterPro" id="IPR001123">
    <property type="entry name" value="LeuE-type"/>
</dbReference>